<protein>
    <submittedName>
        <fullName evidence="2">Uncharacterized protein</fullName>
    </submittedName>
</protein>
<sequence length="162" mass="18340">MGDVRAFSFWCLFFRYRNVGGLDVHLRPPEMKAPRCRLCGKEHYGLCPSGSLIPASKSEGRNEAKKSAPASTTPPQEIERATSQSGPLTPAQKTVRPDVENHVSETIPEKFYRKAAELGFRKLTQAEKQKKYREKGGAGLRERERLRMAAKRKELRDALRDP</sequence>
<comment type="caution">
    <text evidence="2">The sequence shown here is derived from an EMBL/GenBank/DDBJ whole genome shotgun (WGS) entry which is preliminary data.</text>
</comment>
<accession>A0A0F9QVL7</accession>
<reference evidence="2" key="1">
    <citation type="journal article" date="2015" name="Nature">
        <title>Complex archaea that bridge the gap between prokaryotes and eukaryotes.</title>
        <authorList>
            <person name="Spang A."/>
            <person name="Saw J.H."/>
            <person name="Jorgensen S.L."/>
            <person name="Zaremba-Niedzwiedzka K."/>
            <person name="Martijn J."/>
            <person name="Lind A.E."/>
            <person name="van Eijk R."/>
            <person name="Schleper C."/>
            <person name="Guy L."/>
            <person name="Ettema T.J."/>
        </authorList>
    </citation>
    <scope>NUCLEOTIDE SEQUENCE</scope>
</reference>
<proteinExistence type="predicted"/>
<evidence type="ECO:0000313" key="2">
    <source>
        <dbReference type="EMBL" id="KKN48360.1"/>
    </source>
</evidence>
<feature type="region of interest" description="Disordered" evidence="1">
    <location>
        <begin position="127"/>
        <end position="146"/>
    </location>
</feature>
<gene>
    <name evidence="2" type="ORF">LCGC14_0653950</name>
</gene>
<dbReference type="EMBL" id="LAZR01001225">
    <property type="protein sequence ID" value="KKN48360.1"/>
    <property type="molecule type" value="Genomic_DNA"/>
</dbReference>
<feature type="region of interest" description="Disordered" evidence="1">
    <location>
        <begin position="50"/>
        <end position="102"/>
    </location>
</feature>
<evidence type="ECO:0000256" key="1">
    <source>
        <dbReference type="SAM" id="MobiDB-lite"/>
    </source>
</evidence>
<organism evidence="2">
    <name type="scientific">marine sediment metagenome</name>
    <dbReference type="NCBI Taxonomy" id="412755"/>
    <lineage>
        <taxon>unclassified sequences</taxon>
        <taxon>metagenomes</taxon>
        <taxon>ecological metagenomes</taxon>
    </lineage>
</organism>
<feature type="compositionally biased region" description="Polar residues" evidence="1">
    <location>
        <begin position="69"/>
        <end position="87"/>
    </location>
</feature>
<name>A0A0F9QVL7_9ZZZZ</name>
<dbReference type="AlphaFoldDB" id="A0A0F9QVL7"/>